<accession>X0ZBP4</accession>
<sequence length="73" mass="8150">VLDVKGSEEGMAAFTLNSGASQLASIPPFSLVHLTNNLEYIYYLEYVKRSSQHPEGMVEITLTEMIMWLSGIK</sequence>
<name>X0ZBP4_9ZZZZ</name>
<proteinExistence type="predicted"/>
<dbReference type="EMBL" id="BARS01055454">
    <property type="protein sequence ID" value="GAG45836.1"/>
    <property type="molecule type" value="Genomic_DNA"/>
</dbReference>
<organism evidence="1">
    <name type="scientific">marine sediment metagenome</name>
    <dbReference type="NCBI Taxonomy" id="412755"/>
    <lineage>
        <taxon>unclassified sequences</taxon>
        <taxon>metagenomes</taxon>
        <taxon>ecological metagenomes</taxon>
    </lineage>
</organism>
<evidence type="ECO:0000313" key="1">
    <source>
        <dbReference type="EMBL" id="GAG45836.1"/>
    </source>
</evidence>
<dbReference type="AlphaFoldDB" id="X0ZBP4"/>
<reference evidence="1" key="1">
    <citation type="journal article" date="2014" name="Front. Microbiol.">
        <title>High frequency of phylogenetically diverse reductive dehalogenase-homologous genes in deep subseafloor sedimentary metagenomes.</title>
        <authorList>
            <person name="Kawai M."/>
            <person name="Futagami T."/>
            <person name="Toyoda A."/>
            <person name="Takaki Y."/>
            <person name="Nishi S."/>
            <person name="Hori S."/>
            <person name="Arai W."/>
            <person name="Tsubouchi T."/>
            <person name="Morono Y."/>
            <person name="Uchiyama I."/>
            <person name="Ito T."/>
            <person name="Fujiyama A."/>
            <person name="Inagaki F."/>
            <person name="Takami H."/>
        </authorList>
    </citation>
    <scope>NUCLEOTIDE SEQUENCE</scope>
    <source>
        <strain evidence="1">Expedition CK06-06</strain>
    </source>
</reference>
<gene>
    <name evidence="1" type="ORF">S01H1_81874</name>
</gene>
<feature type="non-terminal residue" evidence="1">
    <location>
        <position position="1"/>
    </location>
</feature>
<comment type="caution">
    <text evidence="1">The sequence shown here is derived from an EMBL/GenBank/DDBJ whole genome shotgun (WGS) entry which is preliminary data.</text>
</comment>
<protein>
    <submittedName>
        <fullName evidence="1">Uncharacterized protein</fullName>
    </submittedName>
</protein>